<feature type="region of interest" description="Disordered" evidence="8">
    <location>
        <begin position="105"/>
        <end position="157"/>
    </location>
</feature>
<dbReference type="PROSITE" id="PS50896">
    <property type="entry name" value="LISH"/>
    <property type="match status" value="1"/>
</dbReference>
<evidence type="ECO:0000259" key="9">
    <source>
        <dbReference type="SMART" id="SM00382"/>
    </source>
</evidence>
<organism evidence="10 11">
    <name type="scientific">Hypsibius exemplaris</name>
    <name type="common">Freshwater tardigrade</name>
    <dbReference type="NCBI Taxonomy" id="2072580"/>
    <lineage>
        <taxon>Eukaryota</taxon>
        <taxon>Metazoa</taxon>
        <taxon>Ecdysozoa</taxon>
        <taxon>Tardigrada</taxon>
        <taxon>Eutardigrada</taxon>
        <taxon>Parachela</taxon>
        <taxon>Hypsibioidea</taxon>
        <taxon>Hypsibiidae</taxon>
        <taxon>Hypsibius</taxon>
    </lineage>
</organism>
<dbReference type="AlphaFoldDB" id="A0A1W0WD93"/>
<keyword evidence="2" id="KW-0963">Cytoplasm</keyword>
<sequence length="487" mass="54710">MSTLSYSSLKSASNLRDHDDRQRNTRHRNILVLILEYLKESALLESADALVRETKSAHHQDISALKVCDNMDLSTILLEYECSYLARLQKKPRFIREILPEEKAKATTSSAREAAQVGRVGDDLSQSDGDADRELLQRSPHQDHGDTQSRSDGPPLTRLSLIGRMKAALETYRCHNGDEMYELAVTISREMFLDDPNVHWDDIKGMEDAKRLVKEAVVYPVKYPDLFQGILAPWRGLLLTGPPGTGKTMLAKAVATECKTAFFNITASTVVSKWRGESEKLIRVLFDLARKCAPTCIFLDELDSLMGQRGEHNEHEGSRRMKTEILIQMDGLARCNDVVFVLAASNLPWELDTAMVRRLEKRVFVDLPGVEARQAMFAAFLPAVLEHHPLGMTTQLDYIELARLTMGYSGSDIYGICKETAMRALRKILAVLDDESGATGYSCLDQTVSVDPIVTADVVKVLHYTKPVETERGLAKYKEWKQQFEAS</sequence>
<dbReference type="GO" id="GO:0016853">
    <property type="term" value="F:isomerase activity"/>
    <property type="evidence" value="ECO:0007669"/>
    <property type="project" value="UniProtKB-KW"/>
</dbReference>
<keyword evidence="5" id="KW-0067">ATP-binding</keyword>
<dbReference type="InterPro" id="IPR027417">
    <property type="entry name" value="P-loop_NTPase"/>
</dbReference>
<keyword evidence="4" id="KW-0547">Nucleotide-binding</keyword>
<keyword evidence="3" id="KW-0493">Microtubule</keyword>
<evidence type="ECO:0000313" key="11">
    <source>
        <dbReference type="Proteomes" id="UP000192578"/>
    </source>
</evidence>
<dbReference type="SUPFAM" id="SSF52540">
    <property type="entry name" value="P-loop containing nucleoside triphosphate hydrolases"/>
    <property type="match status" value="1"/>
</dbReference>
<feature type="compositionally biased region" description="Basic and acidic residues" evidence="8">
    <location>
        <begin position="130"/>
        <end position="149"/>
    </location>
</feature>
<dbReference type="SMART" id="SM00382">
    <property type="entry name" value="AAA"/>
    <property type="match status" value="1"/>
</dbReference>
<dbReference type="Gene3D" id="3.40.50.300">
    <property type="entry name" value="P-loop containing nucleotide triphosphate hydrolases"/>
    <property type="match status" value="1"/>
</dbReference>
<keyword evidence="7" id="KW-0413">Isomerase</keyword>
<dbReference type="FunFam" id="3.40.50.300:FF:000159">
    <property type="entry name" value="Katanin p60 ATPase-containing subunit A1"/>
    <property type="match status" value="1"/>
</dbReference>
<dbReference type="InterPro" id="IPR041569">
    <property type="entry name" value="AAA_lid_3"/>
</dbReference>
<dbReference type="Pfam" id="PF00004">
    <property type="entry name" value="AAA"/>
    <property type="match status" value="1"/>
</dbReference>
<dbReference type="Pfam" id="PF17862">
    <property type="entry name" value="AAA_lid_3"/>
    <property type="match status" value="1"/>
</dbReference>
<accession>A0A1W0WD93</accession>
<evidence type="ECO:0000256" key="5">
    <source>
        <dbReference type="ARBA" id="ARBA00022840"/>
    </source>
</evidence>
<protein>
    <submittedName>
        <fullName evidence="10">Katanin p60 ATPase-containing subunit A-like 2</fullName>
    </submittedName>
</protein>
<dbReference type="PANTHER" id="PTHR23074:SF78">
    <property type="entry name" value="KATANIN P60 ATPASE-CONTAINING SUBUNIT A-LIKE 2"/>
    <property type="match status" value="1"/>
</dbReference>
<dbReference type="OrthoDB" id="191529at2759"/>
<dbReference type="InterPro" id="IPR006594">
    <property type="entry name" value="LisH"/>
</dbReference>
<evidence type="ECO:0000256" key="6">
    <source>
        <dbReference type="ARBA" id="ARBA00023212"/>
    </source>
</evidence>
<dbReference type="InterPro" id="IPR003593">
    <property type="entry name" value="AAA+_ATPase"/>
</dbReference>
<dbReference type="Gene3D" id="1.10.8.60">
    <property type="match status" value="1"/>
</dbReference>
<evidence type="ECO:0000256" key="4">
    <source>
        <dbReference type="ARBA" id="ARBA00022741"/>
    </source>
</evidence>
<feature type="compositionally biased region" description="Low complexity" evidence="8">
    <location>
        <begin position="1"/>
        <end position="14"/>
    </location>
</feature>
<evidence type="ECO:0000256" key="3">
    <source>
        <dbReference type="ARBA" id="ARBA00022701"/>
    </source>
</evidence>
<feature type="region of interest" description="Disordered" evidence="8">
    <location>
        <begin position="1"/>
        <end position="21"/>
    </location>
</feature>
<name>A0A1W0WD93_HYPEX</name>
<dbReference type="PANTHER" id="PTHR23074">
    <property type="entry name" value="AAA DOMAIN-CONTAINING"/>
    <property type="match status" value="1"/>
</dbReference>
<dbReference type="InterPro" id="IPR050304">
    <property type="entry name" value="MT-severing_AAA_ATPase"/>
</dbReference>
<evidence type="ECO:0000256" key="2">
    <source>
        <dbReference type="ARBA" id="ARBA00022490"/>
    </source>
</evidence>
<dbReference type="GO" id="GO:0000922">
    <property type="term" value="C:spindle pole"/>
    <property type="evidence" value="ECO:0007669"/>
    <property type="project" value="UniProtKB-SubCell"/>
</dbReference>
<comment type="caution">
    <text evidence="10">The sequence shown here is derived from an EMBL/GenBank/DDBJ whole genome shotgun (WGS) entry which is preliminary data.</text>
</comment>
<dbReference type="GO" id="GO:0005524">
    <property type="term" value="F:ATP binding"/>
    <property type="evidence" value="ECO:0007669"/>
    <property type="project" value="UniProtKB-KW"/>
</dbReference>
<gene>
    <name evidence="10" type="ORF">BV898_12599</name>
</gene>
<proteinExistence type="predicted"/>
<evidence type="ECO:0000313" key="10">
    <source>
        <dbReference type="EMBL" id="OQV13169.1"/>
    </source>
</evidence>
<evidence type="ECO:0000256" key="7">
    <source>
        <dbReference type="ARBA" id="ARBA00023235"/>
    </source>
</evidence>
<dbReference type="GO" id="GO:0016887">
    <property type="term" value="F:ATP hydrolysis activity"/>
    <property type="evidence" value="ECO:0007669"/>
    <property type="project" value="InterPro"/>
</dbReference>
<evidence type="ECO:0000256" key="1">
    <source>
        <dbReference type="ARBA" id="ARBA00004647"/>
    </source>
</evidence>
<dbReference type="CDD" id="cd19509">
    <property type="entry name" value="RecA-like_VPS4-like"/>
    <property type="match status" value="1"/>
</dbReference>
<keyword evidence="11" id="KW-1185">Reference proteome</keyword>
<feature type="domain" description="AAA+ ATPase" evidence="9">
    <location>
        <begin position="233"/>
        <end position="369"/>
    </location>
</feature>
<keyword evidence="6" id="KW-0206">Cytoskeleton</keyword>
<dbReference type="EMBL" id="MTYJ01000129">
    <property type="protein sequence ID" value="OQV13169.1"/>
    <property type="molecule type" value="Genomic_DNA"/>
</dbReference>
<dbReference type="Proteomes" id="UP000192578">
    <property type="component" value="Unassembled WGS sequence"/>
</dbReference>
<comment type="subcellular location">
    <subcellularLocation>
        <location evidence="1">Cytoplasm</location>
        <location evidence="1">Cytoskeleton</location>
        <location evidence="1">Spindle pole</location>
    </subcellularLocation>
</comment>
<reference evidence="11" key="1">
    <citation type="submission" date="2017-01" db="EMBL/GenBank/DDBJ databases">
        <title>Comparative genomics of anhydrobiosis in the tardigrade Hypsibius dujardini.</title>
        <authorList>
            <person name="Yoshida Y."/>
            <person name="Koutsovoulos G."/>
            <person name="Laetsch D."/>
            <person name="Stevens L."/>
            <person name="Kumar S."/>
            <person name="Horikawa D."/>
            <person name="Ishino K."/>
            <person name="Komine S."/>
            <person name="Tomita M."/>
            <person name="Blaxter M."/>
            <person name="Arakawa K."/>
        </authorList>
    </citation>
    <scope>NUCLEOTIDE SEQUENCE [LARGE SCALE GENOMIC DNA]</scope>
    <source>
        <strain evidence="11">Z151</strain>
    </source>
</reference>
<evidence type="ECO:0000256" key="8">
    <source>
        <dbReference type="SAM" id="MobiDB-lite"/>
    </source>
</evidence>
<dbReference type="GO" id="GO:0005874">
    <property type="term" value="C:microtubule"/>
    <property type="evidence" value="ECO:0007669"/>
    <property type="project" value="UniProtKB-KW"/>
</dbReference>
<dbReference type="InterPro" id="IPR003959">
    <property type="entry name" value="ATPase_AAA_core"/>
</dbReference>